<proteinExistence type="predicted"/>
<reference evidence="1" key="1">
    <citation type="submission" date="2020-05" db="EMBL/GenBank/DDBJ databases">
        <title>Large-scale comparative analyses of tick genomes elucidate their genetic diversity and vector capacities.</title>
        <authorList>
            <person name="Jia N."/>
            <person name="Wang J."/>
            <person name="Shi W."/>
            <person name="Du L."/>
            <person name="Sun Y."/>
            <person name="Zhan W."/>
            <person name="Jiang J."/>
            <person name="Wang Q."/>
            <person name="Zhang B."/>
            <person name="Ji P."/>
            <person name="Sakyi L.B."/>
            <person name="Cui X."/>
            <person name="Yuan T."/>
            <person name="Jiang B."/>
            <person name="Yang W."/>
            <person name="Lam T.T.-Y."/>
            <person name="Chang Q."/>
            <person name="Ding S."/>
            <person name="Wang X."/>
            <person name="Zhu J."/>
            <person name="Ruan X."/>
            <person name="Zhao L."/>
            <person name="Wei J."/>
            <person name="Que T."/>
            <person name="Du C."/>
            <person name="Cheng J."/>
            <person name="Dai P."/>
            <person name="Han X."/>
            <person name="Huang E."/>
            <person name="Gao Y."/>
            <person name="Liu J."/>
            <person name="Shao H."/>
            <person name="Ye R."/>
            <person name="Li L."/>
            <person name="Wei W."/>
            <person name="Wang X."/>
            <person name="Wang C."/>
            <person name="Yang T."/>
            <person name="Huo Q."/>
            <person name="Li W."/>
            <person name="Guo W."/>
            <person name="Chen H."/>
            <person name="Zhou L."/>
            <person name="Ni X."/>
            <person name="Tian J."/>
            <person name="Zhou Y."/>
            <person name="Sheng Y."/>
            <person name="Liu T."/>
            <person name="Pan Y."/>
            <person name="Xia L."/>
            <person name="Li J."/>
            <person name="Zhao F."/>
            <person name="Cao W."/>
        </authorList>
    </citation>
    <scope>NUCLEOTIDE SEQUENCE</scope>
    <source>
        <strain evidence="1">Dsil-2018</strain>
    </source>
</reference>
<name>A0ACB8DQW6_DERSI</name>
<gene>
    <name evidence="1" type="ORF">HPB49_021154</name>
</gene>
<accession>A0ACB8DQW6</accession>
<organism evidence="1 2">
    <name type="scientific">Dermacentor silvarum</name>
    <name type="common">Tick</name>
    <dbReference type="NCBI Taxonomy" id="543639"/>
    <lineage>
        <taxon>Eukaryota</taxon>
        <taxon>Metazoa</taxon>
        <taxon>Ecdysozoa</taxon>
        <taxon>Arthropoda</taxon>
        <taxon>Chelicerata</taxon>
        <taxon>Arachnida</taxon>
        <taxon>Acari</taxon>
        <taxon>Parasitiformes</taxon>
        <taxon>Ixodida</taxon>
        <taxon>Ixodoidea</taxon>
        <taxon>Ixodidae</taxon>
        <taxon>Rhipicephalinae</taxon>
        <taxon>Dermacentor</taxon>
    </lineage>
</organism>
<evidence type="ECO:0000313" key="2">
    <source>
        <dbReference type="Proteomes" id="UP000821865"/>
    </source>
</evidence>
<dbReference type="Proteomes" id="UP000821865">
    <property type="component" value="Chromosome 10"/>
</dbReference>
<sequence>MAWTCTHYNTDKTNTPESWVSLLRTSEPADQRRLIQPLQVELSERSIKACGTMRANREGMPSNFLSDKEMKRDDIASFSPKGIACVKWMDNRAVVFLSNFISPVENVHVQRRCAGNKQKMDVHCPLVLEKYNKFICGVDLMDQKKVTYEVDRRSKIKYYLRVFFIF</sequence>
<evidence type="ECO:0000313" key="1">
    <source>
        <dbReference type="EMBL" id="KAH7974905.1"/>
    </source>
</evidence>
<comment type="caution">
    <text evidence="1">The sequence shown here is derived from an EMBL/GenBank/DDBJ whole genome shotgun (WGS) entry which is preliminary data.</text>
</comment>
<dbReference type="EMBL" id="CM023479">
    <property type="protein sequence ID" value="KAH7974905.1"/>
    <property type="molecule type" value="Genomic_DNA"/>
</dbReference>
<protein>
    <submittedName>
        <fullName evidence="1">Uncharacterized protein</fullName>
    </submittedName>
</protein>
<keyword evidence="2" id="KW-1185">Reference proteome</keyword>